<evidence type="ECO:0000313" key="3">
    <source>
        <dbReference type="Proteomes" id="UP000247536"/>
    </source>
</evidence>
<evidence type="ECO:0000313" key="2">
    <source>
        <dbReference type="EMBL" id="PYB71437.1"/>
    </source>
</evidence>
<gene>
    <name evidence="2" type="ORF">DMY87_19055</name>
</gene>
<protein>
    <submittedName>
        <fullName evidence="2">Uncharacterized protein</fullName>
    </submittedName>
</protein>
<feature type="coiled-coil region" evidence="1">
    <location>
        <begin position="21"/>
        <end position="69"/>
    </location>
</feature>
<reference evidence="2 3" key="1">
    <citation type="submission" date="2018-06" db="EMBL/GenBank/DDBJ databases">
        <title>Rhizobium wuzhouense sp. nov., isolated from roots of Oryza officinalis.</title>
        <authorList>
            <person name="Yuan T."/>
        </authorList>
    </citation>
    <scope>NUCLEOTIDE SEQUENCE [LARGE SCALE GENOMIC DNA]</scope>
    <source>
        <strain evidence="2 3">W44</strain>
    </source>
</reference>
<sequence length="213" mass="24559">MAGAFAPVAFLWLVAAVLIQAQELRAQREELAMTRQELADSREVMREQAEQARNQALQAQRQADFIGEQTENLRRQSEEAHRERQDRVFEEILHATHKESLSNLSNAEHHVQTESGLNLSRFPDFRRKTYDEAFFDMAQHLENLRLLLRSISKTARWPLNTEPLIELSNSINIAIAMESKISPAGQVKMNSLGLKRIHSSIREIIEIERTFKS</sequence>
<keyword evidence="1" id="KW-0175">Coiled coil</keyword>
<keyword evidence="3" id="KW-1185">Reference proteome</keyword>
<evidence type="ECO:0000256" key="1">
    <source>
        <dbReference type="SAM" id="Coils"/>
    </source>
</evidence>
<dbReference type="EMBL" id="QJRY01000007">
    <property type="protein sequence ID" value="PYB71437.1"/>
    <property type="molecule type" value="Genomic_DNA"/>
</dbReference>
<dbReference type="Proteomes" id="UP000247536">
    <property type="component" value="Unassembled WGS sequence"/>
</dbReference>
<proteinExistence type="predicted"/>
<name>A0ABX5NQ89_9HYPH</name>
<comment type="caution">
    <text evidence="2">The sequence shown here is derived from an EMBL/GenBank/DDBJ whole genome shotgun (WGS) entry which is preliminary data.</text>
</comment>
<accession>A0ABX5NQ89</accession>
<organism evidence="2 3">
    <name type="scientific">Rhizobium wuzhouense</name>
    <dbReference type="NCBI Taxonomy" id="1986026"/>
    <lineage>
        <taxon>Bacteria</taxon>
        <taxon>Pseudomonadati</taxon>
        <taxon>Pseudomonadota</taxon>
        <taxon>Alphaproteobacteria</taxon>
        <taxon>Hyphomicrobiales</taxon>
        <taxon>Rhizobiaceae</taxon>
        <taxon>Rhizobium/Agrobacterium group</taxon>
        <taxon>Rhizobium</taxon>
    </lineage>
</organism>